<keyword evidence="1" id="KW-0812">Transmembrane</keyword>
<evidence type="ECO:0000313" key="3">
    <source>
        <dbReference type="Proteomes" id="UP000242715"/>
    </source>
</evidence>
<feature type="transmembrane region" description="Helical" evidence="1">
    <location>
        <begin position="79"/>
        <end position="100"/>
    </location>
</feature>
<keyword evidence="1" id="KW-1133">Transmembrane helix</keyword>
<evidence type="ECO:0000256" key="1">
    <source>
        <dbReference type="SAM" id="Phobius"/>
    </source>
</evidence>
<evidence type="ECO:0000313" key="2">
    <source>
        <dbReference type="EMBL" id="GAU35848.1"/>
    </source>
</evidence>
<organism evidence="2 3">
    <name type="scientific">Trifolium subterraneum</name>
    <name type="common">Subterranean clover</name>
    <dbReference type="NCBI Taxonomy" id="3900"/>
    <lineage>
        <taxon>Eukaryota</taxon>
        <taxon>Viridiplantae</taxon>
        <taxon>Streptophyta</taxon>
        <taxon>Embryophyta</taxon>
        <taxon>Tracheophyta</taxon>
        <taxon>Spermatophyta</taxon>
        <taxon>Magnoliopsida</taxon>
        <taxon>eudicotyledons</taxon>
        <taxon>Gunneridae</taxon>
        <taxon>Pentapetalae</taxon>
        <taxon>rosids</taxon>
        <taxon>fabids</taxon>
        <taxon>Fabales</taxon>
        <taxon>Fabaceae</taxon>
        <taxon>Papilionoideae</taxon>
        <taxon>50 kb inversion clade</taxon>
        <taxon>NPAAA clade</taxon>
        <taxon>Hologalegina</taxon>
        <taxon>IRL clade</taxon>
        <taxon>Trifolieae</taxon>
        <taxon>Trifolium</taxon>
    </lineage>
</organism>
<proteinExistence type="predicted"/>
<dbReference type="AlphaFoldDB" id="A0A2Z6MTN0"/>
<dbReference type="Proteomes" id="UP000242715">
    <property type="component" value="Unassembled WGS sequence"/>
</dbReference>
<sequence length="133" mass="14734">MESNIKSIKERTIFLLDCSASLSCFWVSDIVAVKGGGSFYLLVLGSNNTPSAKTIKHILGLVGADAQKMIGTSRTTFDLVVLLPLHPQVVVVLLLQLLRLRERRKMNLMMICVSNFQSFFIKSTADESDDDIV</sequence>
<gene>
    <name evidence="2" type="ORF">TSUD_63370</name>
</gene>
<keyword evidence="1" id="KW-0472">Membrane</keyword>
<accession>A0A2Z6MTN0</accession>
<feature type="transmembrane region" description="Helical" evidence="1">
    <location>
        <begin position="12"/>
        <end position="33"/>
    </location>
</feature>
<protein>
    <submittedName>
        <fullName evidence="2">Uncharacterized protein</fullName>
    </submittedName>
</protein>
<dbReference type="EMBL" id="DF973607">
    <property type="protein sequence ID" value="GAU35848.1"/>
    <property type="molecule type" value="Genomic_DNA"/>
</dbReference>
<keyword evidence="3" id="KW-1185">Reference proteome</keyword>
<name>A0A2Z6MTN0_TRISU</name>
<reference evidence="3" key="1">
    <citation type="journal article" date="2017" name="Front. Plant Sci.">
        <title>Climate Clever Clovers: New Paradigm to Reduce the Environmental Footprint of Ruminants by Breeding Low Methanogenic Forages Utilizing Haplotype Variation.</title>
        <authorList>
            <person name="Kaur P."/>
            <person name="Appels R."/>
            <person name="Bayer P.E."/>
            <person name="Keeble-Gagnere G."/>
            <person name="Wang J."/>
            <person name="Hirakawa H."/>
            <person name="Shirasawa K."/>
            <person name="Vercoe P."/>
            <person name="Stefanova K."/>
            <person name="Durmic Z."/>
            <person name="Nichols P."/>
            <person name="Revell C."/>
            <person name="Isobe S.N."/>
            <person name="Edwards D."/>
            <person name="Erskine W."/>
        </authorList>
    </citation>
    <scope>NUCLEOTIDE SEQUENCE [LARGE SCALE GENOMIC DNA]</scope>
    <source>
        <strain evidence="3">cv. Daliak</strain>
    </source>
</reference>